<dbReference type="SUPFAM" id="SSF140931">
    <property type="entry name" value="Fic-like"/>
    <property type="match status" value="1"/>
</dbReference>
<dbReference type="Pfam" id="PF02661">
    <property type="entry name" value="Fic"/>
    <property type="match status" value="1"/>
</dbReference>
<evidence type="ECO:0000259" key="1">
    <source>
        <dbReference type="PROSITE" id="PS51459"/>
    </source>
</evidence>
<dbReference type="RefSeq" id="WP_317490118.1">
    <property type="nucleotide sequence ID" value="NZ_CP136051.1"/>
</dbReference>
<dbReference type="Pfam" id="PF13776">
    <property type="entry name" value="DUF4172"/>
    <property type="match status" value="1"/>
</dbReference>
<dbReference type="InterPro" id="IPR040198">
    <property type="entry name" value="Fido_containing"/>
</dbReference>
<dbReference type="Gene3D" id="1.10.3290.10">
    <property type="entry name" value="Fido-like domain"/>
    <property type="match status" value="1"/>
</dbReference>
<sequence length="371" mass="42154">MRRLIPYIYQKTSWPAFEWRQEQLTPLLGRVRHLQGKLVGKMESLGFVLQNEAVLETLTLDVLKSTEIEGQILNPQQVRSSVARRLGMDISGLVPSDRDVDGVVDMMLDATQQYNAPLTKDRLFAWHSSLFPTGRSGMYKVLVGKWRDDSTGPMQVVSGALGKEKVHFEAPPAKHVDEEMDRFLLWLNENDSNDLVVKAAIAHLWFVTIHPFEDGNGRIARAIADMLLARADGMPQRFYSMSAQIRKERKAYYDILEKTQQGDVDITSWLDWFLNCLLNSLNASYDVLDAVMFKHTFWNKNALLLGNERQKLMLEKLMDGFEGNLTTSKWAKITGCSPDTALRDIQDLVAKHILTKAEGGGRSTYYQLVSN</sequence>
<dbReference type="InterPro" id="IPR003812">
    <property type="entry name" value="Fido"/>
</dbReference>
<dbReference type="EMBL" id="CP136051">
    <property type="protein sequence ID" value="WOK07440.1"/>
    <property type="molecule type" value="Genomic_DNA"/>
</dbReference>
<reference evidence="2 3" key="1">
    <citation type="journal article" date="2023" name="Microbiol. Resour. Announc.">
        <title>Complete Genome Sequence of Imperialibacter roseus strain P4T.</title>
        <authorList>
            <person name="Tizabi D.R."/>
            <person name="Bachvaroff T."/>
            <person name="Hill R.T."/>
        </authorList>
    </citation>
    <scope>NUCLEOTIDE SEQUENCE [LARGE SCALE GENOMIC DNA]</scope>
    <source>
        <strain evidence="2 3">P4T</strain>
    </source>
</reference>
<gene>
    <name evidence="2" type="ORF">RT717_02240</name>
</gene>
<dbReference type="InterPro" id="IPR036597">
    <property type="entry name" value="Fido-like_dom_sf"/>
</dbReference>
<evidence type="ECO:0000313" key="2">
    <source>
        <dbReference type="EMBL" id="WOK07440.1"/>
    </source>
</evidence>
<evidence type="ECO:0000313" key="3">
    <source>
        <dbReference type="Proteomes" id="UP001302349"/>
    </source>
</evidence>
<dbReference type="InterPro" id="IPR025230">
    <property type="entry name" value="DUF4172"/>
</dbReference>
<keyword evidence="3" id="KW-1185">Reference proteome</keyword>
<name>A0ABZ0IQZ7_9BACT</name>
<accession>A0ABZ0IQZ7</accession>
<dbReference type="Gene3D" id="1.10.10.10">
    <property type="entry name" value="Winged helix-like DNA-binding domain superfamily/Winged helix DNA-binding domain"/>
    <property type="match status" value="1"/>
</dbReference>
<dbReference type="PANTHER" id="PTHR13504">
    <property type="entry name" value="FIDO DOMAIN-CONTAINING PROTEIN DDB_G0283145"/>
    <property type="match status" value="1"/>
</dbReference>
<proteinExistence type="predicted"/>
<dbReference type="Proteomes" id="UP001302349">
    <property type="component" value="Chromosome"/>
</dbReference>
<organism evidence="2 3">
    <name type="scientific">Imperialibacter roseus</name>
    <dbReference type="NCBI Taxonomy" id="1324217"/>
    <lineage>
        <taxon>Bacteria</taxon>
        <taxon>Pseudomonadati</taxon>
        <taxon>Bacteroidota</taxon>
        <taxon>Cytophagia</taxon>
        <taxon>Cytophagales</taxon>
        <taxon>Flammeovirgaceae</taxon>
        <taxon>Imperialibacter</taxon>
    </lineage>
</organism>
<dbReference type="PROSITE" id="PS51459">
    <property type="entry name" value="FIDO"/>
    <property type="match status" value="1"/>
</dbReference>
<dbReference type="PANTHER" id="PTHR13504:SF33">
    <property type="entry name" value="FIC FAMILY PROTEIN"/>
    <property type="match status" value="1"/>
</dbReference>
<protein>
    <submittedName>
        <fullName evidence="2">Fic family protein</fullName>
    </submittedName>
</protein>
<feature type="domain" description="Fido" evidence="1">
    <location>
        <begin position="118"/>
        <end position="275"/>
    </location>
</feature>
<dbReference type="InterPro" id="IPR036388">
    <property type="entry name" value="WH-like_DNA-bd_sf"/>
</dbReference>